<dbReference type="RefSeq" id="WP_082903849.1">
    <property type="nucleotide sequence ID" value="NZ_LVVY01000091.1"/>
</dbReference>
<feature type="transmembrane region" description="Helical" evidence="7">
    <location>
        <begin position="210"/>
        <end position="231"/>
    </location>
</feature>
<evidence type="ECO:0000256" key="4">
    <source>
        <dbReference type="ARBA" id="ARBA00022692"/>
    </source>
</evidence>
<evidence type="ECO:0000256" key="6">
    <source>
        <dbReference type="ARBA" id="ARBA00023136"/>
    </source>
</evidence>
<feature type="transmembrane region" description="Helical" evidence="7">
    <location>
        <begin position="355"/>
        <end position="379"/>
    </location>
</feature>
<comment type="caution">
    <text evidence="7">Lacks conserved residue(s) required for the propagation of feature annotation.</text>
</comment>
<gene>
    <name evidence="9" type="ORF">A3840_11810</name>
</gene>
<comment type="subunit">
    <text evidence="7">The complex comprises the extracytoplasmic solute receptor protein and the two transmembrane proteins.</text>
</comment>
<evidence type="ECO:0000256" key="5">
    <source>
        <dbReference type="ARBA" id="ARBA00022989"/>
    </source>
</evidence>
<dbReference type="PIRSF" id="PIRSF006066">
    <property type="entry name" value="HI0050"/>
    <property type="match status" value="1"/>
</dbReference>
<feature type="transmembrane region" description="Helical" evidence="7">
    <location>
        <begin position="400"/>
        <end position="421"/>
    </location>
</feature>
<evidence type="ECO:0000256" key="1">
    <source>
        <dbReference type="ARBA" id="ARBA00004429"/>
    </source>
</evidence>
<dbReference type="Proteomes" id="UP000078389">
    <property type="component" value="Unassembled WGS sequence"/>
</dbReference>
<feature type="transmembrane region" description="Helical" evidence="7">
    <location>
        <begin position="53"/>
        <end position="73"/>
    </location>
</feature>
<dbReference type="STRING" id="1770058.A3840_11810"/>
<keyword evidence="7" id="KW-0813">Transport</keyword>
<proteinExistence type="inferred from homology"/>
<protein>
    <recommendedName>
        <fullName evidence="7">TRAP transporter large permease protein</fullName>
    </recommendedName>
</protein>
<evidence type="ECO:0000256" key="7">
    <source>
        <dbReference type="RuleBase" id="RU369079"/>
    </source>
</evidence>
<reference evidence="9 10" key="1">
    <citation type="submission" date="2016-03" db="EMBL/GenBank/DDBJ databases">
        <title>Genome sequencing of Devosia sp. S37.</title>
        <authorList>
            <person name="Mohd Nor M."/>
        </authorList>
    </citation>
    <scope>NUCLEOTIDE SEQUENCE [LARGE SCALE GENOMIC DNA]</scope>
    <source>
        <strain evidence="9 10">S37</strain>
    </source>
</reference>
<dbReference type="EMBL" id="LVVY01000091">
    <property type="protein sequence ID" value="OAM76635.1"/>
    <property type="molecule type" value="Genomic_DNA"/>
</dbReference>
<evidence type="ECO:0000313" key="9">
    <source>
        <dbReference type="EMBL" id="OAM76635.1"/>
    </source>
</evidence>
<dbReference type="GO" id="GO:0005886">
    <property type="term" value="C:plasma membrane"/>
    <property type="evidence" value="ECO:0007669"/>
    <property type="project" value="UniProtKB-SubCell"/>
</dbReference>
<feature type="domain" description="TRAP C4-dicarboxylate transport system permease DctM subunit" evidence="8">
    <location>
        <begin position="7"/>
        <end position="414"/>
    </location>
</feature>
<dbReference type="GO" id="GO:0022857">
    <property type="term" value="F:transmembrane transporter activity"/>
    <property type="evidence" value="ECO:0007669"/>
    <property type="project" value="UniProtKB-UniRule"/>
</dbReference>
<comment type="similarity">
    <text evidence="7">Belongs to the TRAP transporter large permease family.</text>
</comment>
<comment type="function">
    <text evidence="7">Part of the tripartite ATP-independent periplasmic (TRAP) transport system.</text>
</comment>
<organism evidence="9 10">
    <name type="scientific">Devosia elaeis</name>
    <dbReference type="NCBI Taxonomy" id="1770058"/>
    <lineage>
        <taxon>Bacteria</taxon>
        <taxon>Pseudomonadati</taxon>
        <taxon>Pseudomonadota</taxon>
        <taxon>Alphaproteobacteria</taxon>
        <taxon>Hyphomicrobiales</taxon>
        <taxon>Devosiaceae</taxon>
        <taxon>Devosia</taxon>
    </lineage>
</organism>
<feature type="transmembrane region" description="Helical" evidence="7">
    <location>
        <begin position="169"/>
        <end position="190"/>
    </location>
</feature>
<comment type="caution">
    <text evidence="9">The sequence shown here is derived from an EMBL/GenBank/DDBJ whole genome shotgun (WGS) entry which is preliminary data.</text>
</comment>
<feature type="transmembrane region" description="Helical" evidence="7">
    <location>
        <begin position="132"/>
        <end position="157"/>
    </location>
</feature>
<dbReference type="PANTHER" id="PTHR33362:SF4">
    <property type="entry name" value="2,3-DIKETO-L-GULONATE TRAP TRANSPORTER LARGE PERMEASE PROTEIN YIAN"/>
    <property type="match status" value="1"/>
</dbReference>
<feature type="transmembrane region" description="Helical" evidence="7">
    <location>
        <begin position="6"/>
        <end position="32"/>
    </location>
</feature>
<feature type="transmembrane region" description="Helical" evidence="7">
    <location>
        <begin position="314"/>
        <end position="343"/>
    </location>
</feature>
<sequence length="423" mass="44708">MLWVVLALFLFLLPLGVPVGLILLMLSVAYVLMEPALMDVVLAQRIVQGTQSFPLLAVPLFILVGELMNISGISRRVMDFAAVLTRRVWGGLAQTNVLLSTLLAGMSGSANGDAAMQAKIIVPEMTKRGYPVAYSAALTAVSSLIAPMIPPGIGLILFGFVTNTSIGQLFAAAILPGFLMAFMMLVQAYFTSRINKWDPPRGVQPGDPSLGRSFLGALPAIMLPVLIILGIRGGVFTPAEAAGIAVVYTVICVIVYREADWAMVWKALRSTVSTTAAILLILAASTAFSWVLTFEQVPQTIAGGLLSFTDNPTLMLALIAVVILIAGAVIEGTALILILGPIFLPVTNALGIDPVHYGVVFVLMAHLGGVTPPVGTIMFTTCTITKTPLIAFTKAAFPMILAYLAFALVLIFVPVFSTGLAHL</sequence>
<feature type="transmembrane region" description="Helical" evidence="7">
    <location>
        <begin position="276"/>
        <end position="294"/>
    </location>
</feature>
<name>A0A178HXD4_9HYPH</name>
<feature type="transmembrane region" description="Helical" evidence="7">
    <location>
        <begin position="238"/>
        <end position="256"/>
    </location>
</feature>
<dbReference type="InterPro" id="IPR004681">
    <property type="entry name" value="TRAP_DctM"/>
</dbReference>
<dbReference type="InterPro" id="IPR010656">
    <property type="entry name" value="DctM"/>
</dbReference>
<keyword evidence="4 7" id="KW-0812">Transmembrane</keyword>
<keyword evidence="6 7" id="KW-0472">Membrane</keyword>
<keyword evidence="2" id="KW-1003">Cell membrane</keyword>
<dbReference type="AlphaFoldDB" id="A0A178HXD4"/>
<dbReference type="Pfam" id="PF06808">
    <property type="entry name" value="DctM"/>
    <property type="match status" value="1"/>
</dbReference>
<keyword evidence="3 7" id="KW-0997">Cell inner membrane</keyword>
<dbReference type="PANTHER" id="PTHR33362">
    <property type="entry name" value="SIALIC ACID TRAP TRANSPORTER PERMEASE PROTEIN SIAT-RELATED"/>
    <property type="match status" value="1"/>
</dbReference>
<evidence type="ECO:0000259" key="8">
    <source>
        <dbReference type="Pfam" id="PF06808"/>
    </source>
</evidence>
<comment type="subcellular location">
    <subcellularLocation>
        <location evidence="1 7">Cell inner membrane</location>
        <topology evidence="1 7">Multi-pass membrane protein</topology>
    </subcellularLocation>
</comment>
<dbReference type="NCBIfam" id="TIGR00786">
    <property type="entry name" value="dctM"/>
    <property type="match status" value="1"/>
</dbReference>
<keyword evidence="5 7" id="KW-1133">Transmembrane helix</keyword>
<dbReference type="OrthoDB" id="7824289at2"/>
<keyword evidence="10" id="KW-1185">Reference proteome</keyword>
<accession>A0A178HXD4</accession>
<evidence type="ECO:0000313" key="10">
    <source>
        <dbReference type="Proteomes" id="UP000078389"/>
    </source>
</evidence>
<evidence type="ECO:0000256" key="2">
    <source>
        <dbReference type="ARBA" id="ARBA00022475"/>
    </source>
</evidence>
<evidence type="ECO:0000256" key="3">
    <source>
        <dbReference type="ARBA" id="ARBA00022519"/>
    </source>
</evidence>